<keyword evidence="3" id="KW-1185">Reference proteome</keyword>
<proteinExistence type="predicted"/>
<dbReference type="Proteomes" id="UP001597112">
    <property type="component" value="Unassembled WGS sequence"/>
</dbReference>
<dbReference type="PANTHER" id="PTHR22916">
    <property type="entry name" value="GLYCOSYLTRANSFERASE"/>
    <property type="match status" value="1"/>
</dbReference>
<evidence type="ECO:0000313" key="3">
    <source>
        <dbReference type="Proteomes" id="UP001597112"/>
    </source>
</evidence>
<dbReference type="Pfam" id="PF00535">
    <property type="entry name" value="Glycos_transf_2"/>
    <property type="match status" value="1"/>
</dbReference>
<keyword evidence="2" id="KW-0808">Transferase</keyword>
<reference evidence="3" key="1">
    <citation type="journal article" date="2019" name="Int. J. Syst. Evol. Microbiol.">
        <title>The Global Catalogue of Microorganisms (GCM) 10K type strain sequencing project: providing services to taxonomists for standard genome sequencing and annotation.</title>
        <authorList>
            <consortium name="The Broad Institute Genomics Platform"/>
            <consortium name="The Broad Institute Genome Sequencing Center for Infectious Disease"/>
            <person name="Wu L."/>
            <person name="Ma J."/>
        </authorList>
    </citation>
    <scope>NUCLEOTIDE SEQUENCE [LARGE SCALE GENOMIC DNA]</scope>
    <source>
        <strain evidence="3">CCUG 58938</strain>
    </source>
</reference>
<dbReference type="InterPro" id="IPR001173">
    <property type="entry name" value="Glyco_trans_2-like"/>
</dbReference>
<accession>A0ABW3JZQ8</accession>
<dbReference type="GO" id="GO:0016757">
    <property type="term" value="F:glycosyltransferase activity"/>
    <property type="evidence" value="ECO:0007669"/>
    <property type="project" value="UniProtKB-KW"/>
</dbReference>
<dbReference type="SUPFAM" id="SSF53448">
    <property type="entry name" value="Nucleotide-diphospho-sugar transferases"/>
    <property type="match status" value="1"/>
</dbReference>
<feature type="domain" description="Glycosyltransferase 2-like" evidence="1">
    <location>
        <begin position="8"/>
        <end position="179"/>
    </location>
</feature>
<dbReference type="EC" id="2.4.-.-" evidence="2"/>
<evidence type="ECO:0000259" key="1">
    <source>
        <dbReference type="Pfam" id="PF00535"/>
    </source>
</evidence>
<dbReference type="PANTHER" id="PTHR22916:SF3">
    <property type="entry name" value="UDP-GLCNAC:BETAGAL BETA-1,3-N-ACETYLGLUCOSAMINYLTRANSFERASE-LIKE PROTEIN 1"/>
    <property type="match status" value="1"/>
</dbReference>
<keyword evidence="2" id="KW-0328">Glycosyltransferase</keyword>
<evidence type="ECO:0000313" key="2">
    <source>
        <dbReference type="EMBL" id="MFD0999329.1"/>
    </source>
</evidence>
<dbReference type="EMBL" id="JBHTKA010000001">
    <property type="protein sequence ID" value="MFD0999329.1"/>
    <property type="molecule type" value="Genomic_DNA"/>
</dbReference>
<dbReference type="Gene3D" id="3.90.550.10">
    <property type="entry name" value="Spore Coat Polysaccharide Biosynthesis Protein SpsA, Chain A"/>
    <property type="match status" value="1"/>
</dbReference>
<gene>
    <name evidence="2" type="ORF">ACFQ21_08425</name>
</gene>
<organism evidence="2 3">
    <name type="scientific">Ohtaekwangia kribbensis</name>
    <dbReference type="NCBI Taxonomy" id="688913"/>
    <lineage>
        <taxon>Bacteria</taxon>
        <taxon>Pseudomonadati</taxon>
        <taxon>Bacteroidota</taxon>
        <taxon>Cytophagia</taxon>
        <taxon>Cytophagales</taxon>
        <taxon>Fulvivirgaceae</taxon>
        <taxon>Ohtaekwangia</taxon>
    </lineage>
</organism>
<comment type="caution">
    <text evidence="2">The sequence shown here is derived from an EMBL/GenBank/DDBJ whole genome shotgun (WGS) entry which is preliminary data.</text>
</comment>
<name>A0ABW3JZQ8_9BACT</name>
<sequence>MKQAPLVSVICLCYNHARFVEEAIQSVLAQTYTNIQVIVVDDASSDNSVAVIRDVIYRSGRTDIQFLPLSENIGNCRAFNQGLALAKGEYIIDLATDDYIVPERIERQVEFFSSLDESYGVIFSDAIYVNEEGKFLYNHFEELQRKRLVYTIPRGDVFKDLLTTYFISSPAMMTRKKVFDTLNGYDEELAYEDFDFWVRSSRLYKYNYTDEKLTVVRKSARSMSTGWYKIGDRQLHSTYLVCRKAQKLIRTLEERNALISRVRYELRQSILSENFSEGDLFLALLKELAPLSLSDRFLSSMLKFKLPLTSFRNLYHRIRFR</sequence>
<dbReference type="InterPro" id="IPR029044">
    <property type="entry name" value="Nucleotide-diphossugar_trans"/>
</dbReference>
<dbReference type="RefSeq" id="WP_377577576.1">
    <property type="nucleotide sequence ID" value="NZ_JBHTKA010000001.1"/>
</dbReference>
<protein>
    <submittedName>
        <fullName evidence="2">Glycosyltransferase</fullName>
        <ecNumber evidence="2">2.4.-.-</ecNumber>
    </submittedName>
</protein>